<dbReference type="Proteomes" id="UP000595814">
    <property type="component" value="Chromosome"/>
</dbReference>
<protein>
    <submittedName>
        <fullName evidence="1">Single-stranded-DNA-specific exonuclease RecJ</fullName>
    </submittedName>
</protein>
<dbReference type="EMBL" id="CP066744">
    <property type="protein sequence ID" value="QQK07803.1"/>
    <property type="molecule type" value="Genomic_DNA"/>
</dbReference>
<keyword evidence="2" id="KW-1185">Reference proteome</keyword>
<evidence type="ECO:0000313" key="2">
    <source>
        <dbReference type="Proteomes" id="UP000595814"/>
    </source>
</evidence>
<organism evidence="1 2">
    <name type="scientific">Miniphocaeibacter halophilus</name>
    <dbReference type="NCBI Taxonomy" id="2931922"/>
    <lineage>
        <taxon>Bacteria</taxon>
        <taxon>Bacillati</taxon>
        <taxon>Bacillota</taxon>
        <taxon>Tissierellia</taxon>
        <taxon>Tissierellales</taxon>
        <taxon>Peptoniphilaceae</taxon>
        <taxon>Miniphocaeibacter</taxon>
    </lineage>
</organism>
<sequence length="574" mass="65398">MSKWFIKGSKVDYRIISKKYDINPIITKLLVNRNIDEKDMHKFLNPTYENSVHNPFLMKDMDKAVDMLIDSINNYEHIRIVGDYDQDGNSATMTLIDGIMIYNENISYAIPHRVEDGYGISKRIVDSAVEEKVDLIITCDNGITSFDVVEYAKSKGLKVIVTDHHQVKNENGVDVLPMADAVLNPNRQDCSYPFKKLCGAGVAFKLVQALYDKLDGDREYMLDLLEYVAMGTVCDVVDLVDENRYFVIEGLKRINNTENYGLKCLIKETGLKTEVNTYALGFIIGPCINAAGRLDSATLGIELFLEENMLKIEEIAKKLVSLNNERKKLTEEGLEKVEKIIVDENLNKNNILIVKEKSIHESIAGIIAGRIKEKYYKPTIVFTSSSEDGILKGSGRSIDEYNMFEEINKYNSMLNSFGGHPMAAGLSIKEELFEEFSSLLNENNPLEEDDLTPKIYLDSQLYANELTFDIIDEINTLEPFGKGNSKPVFGDKDIKINKLDIIGKNKNVIKFQFDIRNRLMEGIYFGDVSELLNYLENKFNTNNYTNKFVDIVYYPNINEFNGNKNIQLVIKEVR</sequence>
<reference evidence="1 2" key="1">
    <citation type="journal article" date="2022" name="Int. J. Syst. Evol. Microbiol.">
        <title>Miniphocaeibacter halophilus sp. nov., an ammonium-tolerant acetate-producing bacterium isolated from a biogas system.</title>
        <authorList>
            <person name="Schnurer A."/>
            <person name="Singh A."/>
            <person name="Bi S."/>
            <person name="Qiao W."/>
            <person name="Westerholm M."/>
        </authorList>
    </citation>
    <scope>NUCLEOTIDE SEQUENCE [LARGE SCALE GENOMIC DNA]</scope>
    <source>
        <strain evidence="1 2">AMB_01</strain>
    </source>
</reference>
<name>A0AC61MUE4_9FIRM</name>
<evidence type="ECO:0000313" key="1">
    <source>
        <dbReference type="EMBL" id="QQK07803.1"/>
    </source>
</evidence>
<accession>A0AC61MUE4</accession>
<keyword evidence="1" id="KW-0378">Hydrolase</keyword>
<proteinExistence type="predicted"/>
<gene>
    <name evidence="1" type="primary">recJ</name>
    <name evidence="1" type="ORF">JFY71_11065</name>
</gene>
<keyword evidence="1" id="KW-0269">Exonuclease</keyword>
<keyword evidence="1" id="KW-0540">Nuclease</keyword>